<accession>A0A411HM01</accession>
<name>A0A411HM01_9GAMM</name>
<dbReference type="AlphaFoldDB" id="A0A411HM01"/>
<dbReference type="KEGG" id="xbc:ELE36_14235"/>
<protein>
    <submittedName>
        <fullName evidence="1">Uncharacterized protein</fullName>
    </submittedName>
</protein>
<proteinExistence type="predicted"/>
<evidence type="ECO:0000313" key="2">
    <source>
        <dbReference type="Proteomes" id="UP000291562"/>
    </source>
</evidence>
<reference evidence="1 2" key="1">
    <citation type="submission" date="2019-01" db="EMBL/GenBank/DDBJ databases">
        <title>Pseudolysobacter antarctica gen. nov., sp. nov., isolated from Fildes Peninsula, Antarctica.</title>
        <authorList>
            <person name="Wei Z."/>
            <person name="Peng F."/>
        </authorList>
    </citation>
    <scope>NUCLEOTIDE SEQUENCE [LARGE SCALE GENOMIC DNA]</scope>
    <source>
        <strain evidence="1 2">AQ6-296</strain>
    </source>
</reference>
<evidence type="ECO:0000313" key="1">
    <source>
        <dbReference type="EMBL" id="QBB71420.1"/>
    </source>
</evidence>
<dbReference type="EMBL" id="CP035704">
    <property type="protein sequence ID" value="QBB71420.1"/>
    <property type="molecule type" value="Genomic_DNA"/>
</dbReference>
<dbReference type="OrthoDB" id="2584656at2"/>
<keyword evidence="2" id="KW-1185">Reference proteome</keyword>
<organism evidence="1 2">
    <name type="scientific">Pseudolysobacter antarcticus</name>
    <dbReference type="NCBI Taxonomy" id="2511995"/>
    <lineage>
        <taxon>Bacteria</taxon>
        <taxon>Pseudomonadati</taxon>
        <taxon>Pseudomonadota</taxon>
        <taxon>Gammaproteobacteria</taxon>
        <taxon>Lysobacterales</taxon>
        <taxon>Rhodanobacteraceae</taxon>
        <taxon>Pseudolysobacter</taxon>
    </lineage>
</organism>
<gene>
    <name evidence="1" type="ORF">ELE36_14235</name>
</gene>
<sequence length="186" mass="19773">MSGQSVCILSPAGGSTPLCLSVNVYDNATIIVDNFYDDPSLGWLSWTLFDLGDGSVALWHTDYAAKLVASADGSLSLRPGDMSNTQSYADDERWTIVRADTSPGMWGFIKNFITDPTRGYTAGLAIRPALNSDRNLNILGNGPYNPGSVVAAWDGWGNGEPNEVWAVVPFPTATAAEVQPVADAAE</sequence>
<dbReference type="RefSeq" id="WP_129834403.1">
    <property type="nucleotide sequence ID" value="NZ_CP035704.1"/>
</dbReference>
<dbReference type="Proteomes" id="UP000291562">
    <property type="component" value="Chromosome"/>
</dbReference>